<proteinExistence type="predicted"/>
<accession>A0A6N3EE56</accession>
<gene>
    <name evidence="1" type="ORF">PCLFYP37_02723</name>
</gene>
<protein>
    <submittedName>
        <fullName evidence="1">Uncharacterized protein</fullName>
    </submittedName>
</protein>
<sequence>MLFLLFSYRCSGIHKSGSPHTPQGFAKKSLHPSGYTITDCDIIYYGMKDVSGIFQLSFIAESGKKFSAE</sequence>
<evidence type="ECO:0000313" key="1">
    <source>
        <dbReference type="EMBL" id="VYU39052.1"/>
    </source>
</evidence>
<organism evidence="1">
    <name type="scientific">Paraprevotella clara</name>
    <dbReference type="NCBI Taxonomy" id="454154"/>
    <lineage>
        <taxon>Bacteria</taxon>
        <taxon>Pseudomonadati</taxon>
        <taxon>Bacteroidota</taxon>
        <taxon>Bacteroidia</taxon>
        <taxon>Bacteroidales</taxon>
        <taxon>Prevotellaceae</taxon>
        <taxon>Paraprevotella</taxon>
    </lineage>
</organism>
<reference evidence="1" key="1">
    <citation type="submission" date="2019-11" db="EMBL/GenBank/DDBJ databases">
        <authorList>
            <person name="Feng L."/>
        </authorList>
    </citation>
    <scope>NUCLEOTIDE SEQUENCE</scope>
    <source>
        <strain evidence="1">PclaraLFYP37</strain>
    </source>
</reference>
<dbReference type="EMBL" id="CACRUT010000015">
    <property type="protein sequence ID" value="VYU39052.1"/>
    <property type="molecule type" value="Genomic_DNA"/>
</dbReference>
<name>A0A6N3EE56_9BACT</name>
<dbReference type="AlphaFoldDB" id="A0A6N3EE56"/>